<organism evidence="1 2">
    <name type="scientific">Neobacillus paridis</name>
    <dbReference type="NCBI Taxonomy" id="2803862"/>
    <lineage>
        <taxon>Bacteria</taxon>
        <taxon>Bacillati</taxon>
        <taxon>Bacillota</taxon>
        <taxon>Bacilli</taxon>
        <taxon>Bacillales</taxon>
        <taxon>Bacillaceae</taxon>
        <taxon>Neobacillus</taxon>
    </lineage>
</organism>
<protein>
    <submittedName>
        <fullName evidence="1">Uncharacterized protein</fullName>
    </submittedName>
</protein>
<dbReference type="Proteomes" id="UP000623967">
    <property type="component" value="Unassembled WGS sequence"/>
</dbReference>
<evidence type="ECO:0000313" key="2">
    <source>
        <dbReference type="Proteomes" id="UP000623967"/>
    </source>
</evidence>
<comment type="caution">
    <text evidence="1">The sequence shown here is derived from an EMBL/GenBank/DDBJ whole genome shotgun (WGS) entry which is preliminary data.</text>
</comment>
<dbReference type="EMBL" id="JAESWB010000008">
    <property type="protein sequence ID" value="MBL4950900.1"/>
    <property type="molecule type" value="Genomic_DNA"/>
</dbReference>
<name>A0ABS1THV2_9BACI</name>
<reference evidence="1 2" key="1">
    <citation type="submission" date="2021-01" db="EMBL/GenBank/DDBJ databases">
        <title>Genome public.</title>
        <authorList>
            <person name="Liu C."/>
            <person name="Sun Q."/>
        </authorList>
    </citation>
    <scope>NUCLEOTIDE SEQUENCE [LARGE SCALE GENOMIC DNA]</scope>
    <source>
        <strain evidence="1 2">YIM B02564</strain>
    </source>
</reference>
<proteinExistence type="predicted"/>
<keyword evidence="2" id="KW-1185">Reference proteome</keyword>
<evidence type="ECO:0000313" key="1">
    <source>
        <dbReference type="EMBL" id="MBL4950900.1"/>
    </source>
</evidence>
<dbReference type="RefSeq" id="WP_202651722.1">
    <property type="nucleotide sequence ID" value="NZ_JAESWB010000008.1"/>
</dbReference>
<gene>
    <name evidence="1" type="ORF">JK635_01410</name>
</gene>
<accession>A0ABS1THV2</accession>
<sequence>MRKCRRRCVALGWHAELKKTTARCGRYMGLHGSESDVECNFGNLWPALRSGTLRWL</sequence>